<dbReference type="InterPro" id="IPR029251">
    <property type="entry name" value="Faap100"/>
</dbReference>
<dbReference type="PANTHER" id="PTHR14890:SF1">
    <property type="entry name" value="FANCONI ANEMIA CORE COMPLEX-ASSOCIATED PROTEIN 100"/>
    <property type="match status" value="1"/>
</dbReference>
<sequence length="791" mass="87947">MTTPLFSVFPSTIPTNLNIFRNTELQAVIQIPEPVQSFSITPCCSSDPGEWILIVGSKTGQIYRTSDNEYNARSKHHYQDRYQASLENQQIFTDLLDPVASDCEIGNSKGPGIASPESFVLVLSSAEILLSLGSPVLDVCQTLDFIFTVIKDDILIKVLCFPSDDCNTLAKPLTVHVLERKACFQRTCDTFHLYILTCDLIKYPGQARSSSTIEISNDIFKSIGSVDISLCNSPILLLTAGDGSVYYSALNPKPFSPEPHNFSLLYPTCKAVVNIQSCNLNLQEKNRPDADSTFDQKTVCCLALCSSNGDSVILTCDEKHGPQLIPFTVPSSLAHFEIVGQKMYFSSEEDLFVCDVVLLENDNKFDLELHNISSLRFARAIYIKCVRDFASTEEAVSHILCRTVSGKVVTMDVNVRTNQSPLNKTQKQGRQIKELLTAIENCHLHAEKLMVRETRQREFISQLNIASHLINSKGLLQCRYEILQKVKGEDYFLSCQVTNQSDIKLSCDWSLVVDVHQSFPHKSSSGSESLDLGVNPKESVHIQIGLPSQHIRIPYNVTVTLCLHFPADLQGQPSQSDKVLSVVVDQRTIDILYFLFDEKCLHQKTIQTRFDLNTAITELALRRPVAHSASVGLQSAGQETVIQMNLFIATTLLKEPEISAHGQDMDAVLKFITQSSQHPVDIVNHEVKLVDPFGEPVKLAIEMFDFDKDTAKLKLTIASRGITLLAAVRQAVIKQLQSIENGDGGESAVENFSKDTVTSVDLSTMLSSTATKDEVIQVYRHLRCGRVNEMN</sequence>
<dbReference type="GO" id="GO:0036297">
    <property type="term" value="P:interstrand cross-link repair"/>
    <property type="evidence" value="ECO:0007669"/>
    <property type="project" value="InterPro"/>
</dbReference>
<evidence type="ECO:0000313" key="1">
    <source>
        <dbReference type="Proteomes" id="UP000694844"/>
    </source>
</evidence>
<dbReference type="GO" id="GO:0043240">
    <property type="term" value="C:Fanconi anaemia nuclear complex"/>
    <property type="evidence" value="ECO:0007669"/>
    <property type="project" value="InterPro"/>
</dbReference>
<dbReference type="AlphaFoldDB" id="A0A8B8APT3"/>
<accession>A0A8B8APT3</accession>
<dbReference type="Proteomes" id="UP000694844">
    <property type="component" value="Chromosome 7"/>
</dbReference>
<gene>
    <name evidence="2" type="primary">LOC111104082</name>
</gene>
<keyword evidence="1" id="KW-1185">Reference proteome</keyword>
<dbReference type="OrthoDB" id="6141037at2759"/>
<reference evidence="2" key="1">
    <citation type="submission" date="2025-08" db="UniProtKB">
        <authorList>
            <consortium name="RefSeq"/>
        </authorList>
    </citation>
    <scope>IDENTIFICATION</scope>
    <source>
        <tissue evidence="2">Whole sample</tissue>
    </source>
</reference>
<dbReference type="GO" id="GO:0005654">
    <property type="term" value="C:nucleoplasm"/>
    <property type="evidence" value="ECO:0007669"/>
    <property type="project" value="TreeGrafter"/>
</dbReference>
<protein>
    <submittedName>
        <fullName evidence="2">Uncharacterized protein LOC111104082 isoform X1</fullName>
    </submittedName>
</protein>
<dbReference type="PANTHER" id="PTHR14890">
    <property type="entry name" value="FANCONI ANEMIA CORE COMPLEX-ASSOCIATED PROTEIN 100"/>
    <property type="match status" value="1"/>
</dbReference>
<evidence type="ECO:0000313" key="2">
    <source>
        <dbReference type="RefSeq" id="XP_022293522.1"/>
    </source>
</evidence>
<name>A0A8B8APT3_CRAVI</name>
<organism evidence="1 2">
    <name type="scientific">Crassostrea virginica</name>
    <name type="common">Eastern oyster</name>
    <dbReference type="NCBI Taxonomy" id="6565"/>
    <lineage>
        <taxon>Eukaryota</taxon>
        <taxon>Metazoa</taxon>
        <taxon>Spiralia</taxon>
        <taxon>Lophotrochozoa</taxon>
        <taxon>Mollusca</taxon>
        <taxon>Bivalvia</taxon>
        <taxon>Autobranchia</taxon>
        <taxon>Pteriomorphia</taxon>
        <taxon>Ostreida</taxon>
        <taxon>Ostreoidea</taxon>
        <taxon>Ostreidae</taxon>
        <taxon>Crassostrea</taxon>
    </lineage>
</organism>
<proteinExistence type="predicted"/>
<dbReference type="GeneID" id="111104082"/>
<dbReference type="RefSeq" id="XP_022293522.1">
    <property type="nucleotide sequence ID" value="XM_022437814.1"/>
</dbReference>
<dbReference type="KEGG" id="cvn:111104082"/>